<evidence type="ECO:0000313" key="3">
    <source>
        <dbReference type="EMBL" id="RSM82756.1"/>
    </source>
</evidence>
<dbReference type="InterPro" id="IPR056506">
    <property type="entry name" value="iHD-CE"/>
</dbReference>
<organism evidence="3 4">
    <name type="scientific">Kibdelosporangium aridum</name>
    <dbReference type="NCBI Taxonomy" id="2030"/>
    <lineage>
        <taxon>Bacteria</taxon>
        <taxon>Bacillati</taxon>
        <taxon>Actinomycetota</taxon>
        <taxon>Actinomycetes</taxon>
        <taxon>Pseudonocardiales</taxon>
        <taxon>Pseudonocardiaceae</taxon>
        <taxon>Kibdelosporangium</taxon>
    </lineage>
</organism>
<feature type="domain" description="wHTH-Hsp90 Na associated" evidence="2">
    <location>
        <begin position="1094"/>
        <end position="1148"/>
    </location>
</feature>
<dbReference type="InterPro" id="IPR056507">
    <property type="entry name" value="wHTH-HSP90_Na-assoc"/>
</dbReference>
<dbReference type="Proteomes" id="UP000287547">
    <property type="component" value="Unassembled WGS sequence"/>
</dbReference>
<feature type="domain" description="wHTH-Hsp90 Na associated" evidence="2">
    <location>
        <begin position="898"/>
        <end position="950"/>
    </location>
</feature>
<reference evidence="3 4" key="1">
    <citation type="submission" date="2018-05" db="EMBL/GenBank/DDBJ databases">
        <title>Evolution of GPA BGCs.</title>
        <authorList>
            <person name="Waglechner N."/>
            <person name="Wright G.D."/>
        </authorList>
    </citation>
    <scope>NUCLEOTIDE SEQUENCE [LARGE SCALE GENOMIC DNA]</scope>
    <source>
        <strain evidence="3 4">A82846</strain>
    </source>
</reference>
<evidence type="ECO:0000259" key="2">
    <source>
        <dbReference type="Pfam" id="PF24410"/>
    </source>
</evidence>
<name>A0A428Z6D6_KIBAR</name>
<sequence>MADQRTEVLKELYKLVGLGYERVARHGPLSKSSVGNLLKDASKARDDTINAFIDACLAAANKRGIDLPEGKGNSRYWRDRIDAVTPDPDVAPGEEWANVVLEHRVWDHVEVRDPFLDHAVAIARELFSLRGETHPDDPWRDADFLRRFTENLAGLVTMPLTGAEAALLTLVPLAYKADTTRQAELMQDVDPTNLDQTGRPERAGYEGFLGQEANQRLVDRARERELPDRRPAPMEIGWWLYHQWLASASRAVGGSIFEALAERPQISKDRVRVDLVTILAKLARVLHRPADELRTPDRLGLKATRNRFSLSAQPVEVREQLIGLMAALGHALAIEPTALPRMVVEHLGIPGAVDLSQLMTTLANTDWNGEPPVLRLHASCHHEAVLEALKEQVVYVDAVLGAIHTTDALASLRTLLHSRASAEGVQPAEGTFATPVDRFRLDEERIRELLMGTQLYRDPSLAIRELYQNALDACRYRAARHEYLANRYGAPQDYRGTIEFEQGIENDRYFLECRDNGIGMGEGEFRGAFSKAGVKFTDRTEFHEEQAEWREYGVRLYPNSRFGIGVLSYFMLADEIEVTTCRMPRDREPPEPELKVTIAGPGHFFRITRQHTAISRPGTRIRLYLSDGAKAPSCVEVLRRLLGIAEFTTTAQHFRGEPERWEVGVLNTRQRLSQGDEGIDVSGNLVTNEDGDVSWCEHGGALLVDGIYVRAGKQRGVLADPNDNGDIRGVVINLRGDKAPKLSVDRTLVLEDVSGRVERMVRAATSNLIRTKPSFLCFEWLADVALSSPTVADMVTEAMCQASAQLRHSQDETYDISSTGHFATDPELFTPNRNRNRGWFPRSARSVTRVKVGPLDVSRLPDHITLWRVLAHHTERIISELADLVPDKPLRRDVLTARATDAVLLANNVSWSKDDRLGREAPIPPGHILWLALNTSMSPREVAERAVRLGATQLDPQTFAPDKERLAADLPLLSKHLNGKPDWLTTDHPLDLKHIVDSHLRLHLTFQDIVTRLASFGFTVPRTEQFADRLARTDLRLINHDLTHHGSWLDLAEKVSALHVIKAATTLDIDAAEIVCQLQALGFDVDQPTQLVQEPTAEDLVLFSAGVNGKGPWLDRRRPVPASHLIRVSAELGIGPREVGQRLSACGFIVRKLDSLPEKAADKDVELLRDFDDEEPLTQAHLTYEGRQIGYSPRDVAKCLARYGYDIRPGDYGVNYLSPIDLKLASRDFDGIHPWRSANSLADAGYLIQAFLETGLSPRDVVDRLARQQLDAGVAENVPEPGGADMRLLDWATGGDWSNVTKPVNLQQLITASIHAGLTLQAVAQRLRALGLNVPDLAETVRNAYVRVPWRGRQT</sequence>
<dbReference type="Pfam" id="PF24401">
    <property type="entry name" value="iHD-CE"/>
    <property type="match status" value="1"/>
</dbReference>
<dbReference type="Gene3D" id="3.30.565.10">
    <property type="entry name" value="Histidine kinase-like ATPase, C-terminal domain"/>
    <property type="match status" value="1"/>
</dbReference>
<gene>
    <name evidence="3" type="ORF">DMH04_24350</name>
</gene>
<accession>A0A428Z6D6</accession>
<protein>
    <submittedName>
        <fullName evidence="3">Uncharacterized protein</fullName>
    </submittedName>
</protein>
<dbReference type="InterPro" id="IPR036890">
    <property type="entry name" value="HATPase_C_sf"/>
</dbReference>
<evidence type="ECO:0000313" key="4">
    <source>
        <dbReference type="Proteomes" id="UP000287547"/>
    </source>
</evidence>
<dbReference type="EMBL" id="QHKI01000021">
    <property type="protein sequence ID" value="RSM82756.1"/>
    <property type="molecule type" value="Genomic_DNA"/>
</dbReference>
<feature type="domain" description="iHD-CE" evidence="1">
    <location>
        <begin position="96"/>
        <end position="428"/>
    </location>
</feature>
<feature type="domain" description="wHTH-Hsp90 Na associated" evidence="2">
    <location>
        <begin position="1218"/>
        <end position="1267"/>
    </location>
</feature>
<feature type="domain" description="wHTH-Hsp90 Na associated" evidence="2">
    <location>
        <begin position="1030"/>
        <end position="1083"/>
    </location>
</feature>
<dbReference type="Pfam" id="PF24410">
    <property type="entry name" value="wHTH-HSP90_Na-assoc"/>
    <property type="match status" value="5"/>
</dbReference>
<dbReference type="RefSeq" id="WP_125727504.1">
    <property type="nucleotide sequence ID" value="NZ_QHKI01000021.1"/>
</dbReference>
<dbReference type="OrthoDB" id="9802640at2"/>
<feature type="domain" description="wHTH-Hsp90 Na associated" evidence="2">
    <location>
        <begin position="968"/>
        <end position="1018"/>
    </location>
</feature>
<evidence type="ECO:0000259" key="1">
    <source>
        <dbReference type="Pfam" id="PF24401"/>
    </source>
</evidence>
<proteinExistence type="predicted"/>
<dbReference type="SUPFAM" id="SSF55874">
    <property type="entry name" value="ATPase domain of HSP90 chaperone/DNA topoisomerase II/histidine kinase"/>
    <property type="match status" value="1"/>
</dbReference>
<comment type="caution">
    <text evidence="3">The sequence shown here is derived from an EMBL/GenBank/DDBJ whole genome shotgun (WGS) entry which is preliminary data.</text>
</comment>